<dbReference type="InterPro" id="IPR012469">
    <property type="entry name" value="DUF1688"/>
</dbReference>
<dbReference type="PANTHER" id="PTHR31687:SF3">
    <property type="entry name" value="PROTEIN URG3"/>
    <property type="match status" value="1"/>
</dbReference>
<dbReference type="STRING" id="683960.A0A1E3NZL4"/>
<dbReference type="Proteomes" id="UP000094112">
    <property type="component" value="Unassembled WGS sequence"/>
</dbReference>
<keyword evidence="2" id="KW-1185">Reference proteome</keyword>
<reference evidence="1 2" key="1">
    <citation type="journal article" date="2016" name="Proc. Natl. Acad. Sci. U.S.A.">
        <title>Comparative genomics of biotechnologically important yeasts.</title>
        <authorList>
            <person name="Riley R."/>
            <person name="Haridas S."/>
            <person name="Wolfe K.H."/>
            <person name="Lopes M.R."/>
            <person name="Hittinger C.T."/>
            <person name="Goeker M."/>
            <person name="Salamov A.A."/>
            <person name="Wisecaver J.H."/>
            <person name="Long T.M."/>
            <person name="Calvey C.H."/>
            <person name="Aerts A.L."/>
            <person name="Barry K.W."/>
            <person name="Choi C."/>
            <person name="Clum A."/>
            <person name="Coughlan A.Y."/>
            <person name="Deshpande S."/>
            <person name="Douglass A.P."/>
            <person name="Hanson S.J."/>
            <person name="Klenk H.-P."/>
            <person name="LaButti K.M."/>
            <person name="Lapidus A."/>
            <person name="Lindquist E.A."/>
            <person name="Lipzen A.M."/>
            <person name="Meier-Kolthoff J.P."/>
            <person name="Ohm R.A."/>
            <person name="Otillar R.P."/>
            <person name="Pangilinan J.L."/>
            <person name="Peng Y."/>
            <person name="Rokas A."/>
            <person name="Rosa C.A."/>
            <person name="Scheuner C."/>
            <person name="Sibirny A.A."/>
            <person name="Slot J.C."/>
            <person name="Stielow J.B."/>
            <person name="Sun H."/>
            <person name="Kurtzman C.P."/>
            <person name="Blackwell M."/>
            <person name="Grigoriev I.V."/>
            <person name="Jeffries T.W."/>
        </authorList>
    </citation>
    <scope>NUCLEOTIDE SEQUENCE [LARGE SCALE GENOMIC DNA]</scope>
    <source>
        <strain evidence="2">ATCC 58044 / CBS 1984 / NCYC 433 / NRRL Y-366-8</strain>
    </source>
</reference>
<dbReference type="PANTHER" id="PTHR31687">
    <property type="match status" value="1"/>
</dbReference>
<protein>
    <recommendedName>
        <fullName evidence="3">Uracil catabolism protein 4</fullName>
    </recommendedName>
</protein>
<sequence>MTKQENIKHLLTIQSVRERTQPIFKLALDNNLDYFDVDLKKIPDVIQFVTGVIVRDFKDLSTIPPHGRWGHLNAGGHDRVEQLISKWRASLFDDVEIGKKLVDLFVFSVLVDAGAGNSWSYTETATGESYNRSEGLAIASIDLFINGELSANTKDPYVVNGSKLVEFTKEDLLKGFQISESNPLSGEDGRLNLIQNLGKALVSNKEIFGEDGRPGNLIDYLKKKTYPDGKTIEFPIIWDALMEGFTPIWPKGRVEIDGISLGDAWPLSTTSKVGAKEFIDTIVPFHKLTQWLSYSLLVPLQKYGYEFEIKEQSLQTGLPEYRNGGLFVDFGVLDLKKEHLERGLELSKEINSKTPEIPSFKPDDGVIVEWRAITIGFLDYILPLVNKELDYELSLPQLIEAGSWKSGREIAAKLRPSTKGPPIDLFSDGTVF</sequence>
<dbReference type="EMBL" id="KV454212">
    <property type="protein sequence ID" value="ODQ58430.1"/>
    <property type="molecule type" value="Genomic_DNA"/>
</dbReference>
<organism evidence="1 2">
    <name type="scientific">Wickerhamomyces anomalus (strain ATCC 58044 / CBS 1984 / NCYC 433 / NRRL Y-366-8)</name>
    <name type="common">Yeast</name>
    <name type="synonym">Hansenula anomala</name>
    <dbReference type="NCBI Taxonomy" id="683960"/>
    <lineage>
        <taxon>Eukaryota</taxon>
        <taxon>Fungi</taxon>
        <taxon>Dikarya</taxon>
        <taxon>Ascomycota</taxon>
        <taxon>Saccharomycotina</taxon>
        <taxon>Saccharomycetes</taxon>
        <taxon>Phaffomycetales</taxon>
        <taxon>Wickerhamomycetaceae</taxon>
        <taxon>Wickerhamomyces</taxon>
    </lineage>
</organism>
<evidence type="ECO:0008006" key="3">
    <source>
        <dbReference type="Google" id="ProtNLM"/>
    </source>
</evidence>
<dbReference type="GeneID" id="30199483"/>
<accession>A0A1E3NZL4</accession>
<evidence type="ECO:0000313" key="2">
    <source>
        <dbReference type="Proteomes" id="UP000094112"/>
    </source>
</evidence>
<evidence type="ECO:0000313" key="1">
    <source>
        <dbReference type="EMBL" id="ODQ58430.1"/>
    </source>
</evidence>
<dbReference type="RefSeq" id="XP_019037637.1">
    <property type="nucleotide sequence ID" value="XM_019182237.1"/>
</dbReference>
<dbReference type="AlphaFoldDB" id="A0A1E3NZL4"/>
<gene>
    <name evidence="1" type="ORF">WICANDRAFT_34821</name>
</gene>
<dbReference type="OrthoDB" id="2153176at2759"/>
<dbReference type="Pfam" id="PF07958">
    <property type="entry name" value="DUF1688"/>
    <property type="match status" value="1"/>
</dbReference>
<name>A0A1E3NZL4_WICAA</name>
<proteinExistence type="predicted"/>